<keyword evidence="6 12" id="KW-0812">Transmembrane</keyword>
<keyword evidence="12" id="KW-0444">Lipid biosynthesis</keyword>
<dbReference type="EMBL" id="CAIIXF020000001">
    <property type="protein sequence ID" value="CAH1775510.1"/>
    <property type="molecule type" value="Genomic_DNA"/>
</dbReference>
<feature type="transmembrane region" description="Helical" evidence="12">
    <location>
        <begin position="354"/>
        <end position="375"/>
    </location>
</feature>
<comment type="caution">
    <text evidence="14">The sequence shown here is derived from an EMBL/GenBank/DDBJ whole genome shotgun (WGS) entry which is preliminary data.</text>
</comment>
<dbReference type="AlphaFoldDB" id="A0A8S4N410"/>
<comment type="catalytic activity">
    <reaction evidence="12">
        <text>a 1,2-diacyl-sn-glycero-3-phosphoethanolamine + L-serine = a 1,2-diacyl-sn-glycero-3-phospho-L-serine + ethanolamine</text>
        <dbReference type="Rhea" id="RHEA:27606"/>
        <dbReference type="ChEBI" id="CHEBI:33384"/>
        <dbReference type="ChEBI" id="CHEBI:57262"/>
        <dbReference type="ChEBI" id="CHEBI:57603"/>
        <dbReference type="ChEBI" id="CHEBI:64612"/>
        <dbReference type="EC" id="2.7.8.29"/>
    </reaction>
</comment>
<evidence type="ECO:0000256" key="2">
    <source>
        <dbReference type="ARBA" id="ARBA00004916"/>
    </source>
</evidence>
<feature type="transmembrane region" description="Helical" evidence="12">
    <location>
        <begin position="283"/>
        <end position="300"/>
    </location>
</feature>
<feature type="transmembrane region" description="Helical" evidence="12">
    <location>
        <begin position="100"/>
        <end position="120"/>
    </location>
</feature>
<dbReference type="OrthoDB" id="10265393at2759"/>
<accession>A0A8S4N410</accession>
<feature type="transmembrane region" description="Helical" evidence="12">
    <location>
        <begin position="214"/>
        <end position="234"/>
    </location>
</feature>
<name>A0A8S4N410_OWEFU</name>
<dbReference type="GO" id="GO:0106245">
    <property type="term" value="F:L-serine-phosphatidylethanolamine phosphatidyltransferase activity"/>
    <property type="evidence" value="ECO:0007669"/>
    <property type="project" value="UniProtKB-UniRule"/>
</dbReference>
<evidence type="ECO:0000256" key="3">
    <source>
        <dbReference type="ARBA" id="ARBA00005189"/>
    </source>
</evidence>
<evidence type="ECO:0000256" key="13">
    <source>
        <dbReference type="SAM" id="MobiDB-lite"/>
    </source>
</evidence>
<gene>
    <name evidence="14" type="ORF">OFUS_LOCUS2807</name>
</gene>
<comment type="pathway">
    <text evidence="2 12">Phospholipid metabolism; phosphatidylserine biosynthesis.</text>
</comment>
<comment type="pathway">
    <text evidence="3">Lipid metabolism.</text>
</comment>
<evidence type="ECO:0000256" key="5">
    <source>
        <dbReference type="ARBA" id="ARBA00022679"/>
    </source>
</evidence>
<feature type="non-terminal residue" evidence="14">
    <location>
        <position position="1"/>
    </location>
</feature>
<dbReference type="EC" id="2.7.8.29" evidence="12"/>
<evidence type="ECO:0000256" key="7">
    <source>
        <dbReference type="ARBA" id="ARBA00022824"/>
    </source>
</evidence>
<feature type="region of interest" description="Disordered" evidence="13">
    <location>
        <begin position="426"/>
        <end position="476"/>
    </location>
</feature>
<comment type="subcellular location">
    <subcellularLocation>
        <location evidence="1 12">Endoplasmic reticulum membrane</location>
        <topology evidence="1 12">Multi-pass membrane protein</topology>
    </subcellularLocation>
</comment>
<feature type="transmembrane region" description="Helical" evidence="12">
    <location>
        <begin position="36"/>
        <end position="57"/>
    </location>
</feature>
<feature type="compositionally biased region" description="Polar residues" evidence="13">
    <location>
        <begin position="446"/>
        <end position="457"/>
    </location>
</feature>
<feature type="transmembrane region" description="Helical" evidence="12">
    <location>
        <begin position="381"/>
        <end position="406"/>
    </location>
</feature>
<dbReference type="Pfam" id="PF03034">
    <property type="entry name" value="PSS"/>
    <property type="match status" value="1"/>
</dbReference>
<keyword evidence="7 12" id="KW-0256">Endoplasmic reticulum</keyword>
<protein>
    <recommendedName>
        <fullName evidence="12">Phosphatidylserine synthase</fullName>
        <ecNumber evidence="12">2.7.8.29</ecNumber>
    </recommendedName>
    <alternativeName>
        <fullName evidence="12">Serine-exchange enzyme</fullName>
    </alternativeName>
</protein>
<evidence type="ECO:0000313" key="14">
    <source>
        <dbReference type="EMBL" id="CAH1775510.1"/>
    </source>
</evidence>
<evidence type="ECO:0000256" key="6">
    <source>
        <dbReference type="ARBA" id="ARBA00022692"/>
    </source>
</evidence>
<keyword evidence="8 12" id="KW-1133">Transmembrane helix</keyword>
<dbReference type="PANTHER" id="PTHR15362:SF15">
    <property type="entry name" value="PHOSPHATIDYLSERINE SYNTHASE 1"/>
    <property type="match status" value="1"/>
</dbReference>
<dbReference type="Proteomes" id="UP000749559">
    <property type="component" value="Unassembled WGS sequence"/>
</dbReference>
<keyword evidence="10 12" id="KW-0472">Membrane</keyword>
<comment type="similarity">
    <text evidence="4 12">Belongs to the phosphatidyl serine synthase family.</text>
</comment>
<feature type="transmembrane region" description="Helical" evidence="12">
    <location>
        <begin position="69"/>
        <end position="88"/>
    </location>
</feature>
<evidence type="ECO:0000256" key="8">
    <source>
        <dbReference type="ARBA" id="ARBA00022989"/>
    </source>
</evidence>
<sequence length="476" mass="55105">ITSKMARIRTLSTNSEDSDHFYTINEHPVDDISLAFFYKPHTITLLTVSIIGLLYFGFVRDDAGTEQNICSGLCSIFFFFMIISVLTFPNGPFTRPHPALWRMVFGMSVLYFLLLCFTLFQNMQTVKEILFWLYPDLRTYTPEVERQEYAVNCSDITLERVWSHVDIFAFGHFWGWALKALLIRHYGICWTISITWEITEMFFAHLLPNFQECWWDAFILDVLLCNGIGILFGMQACKWLEMRNYHWESIKDIHTTTGKIRRAVLQFTPASWTHVRWLDPHSSYMRVVSVTILVVFWMVVELNTFFLKHIFRLGTGHPLCIGRLLFIAVISAPSIRQYYCYVTDAQCKRVGTQCWVFCAITLTEAMICLKFGATLFKETELVYMCIWLITLLISGITAVYICAIVAKRSKNVDLTNEKDVNFRFNDPLKSSKDNQESTDAPKYSTIEGSTDSGTTNGKPHYNTRRRAKKAQSNGHL</sequence>
<evidence type="ECO:0000256" key="10">
    <source>
        <dbReference type="ARBA" id="ARBA00023136"/>
    </source>
</evidence>
<proteinExistence type="inferred from homology"/>
<keyword evidence="15" id="KW-1185">Reference proteome</keyword>
<keyword evidence="12" id="KW-0594">Phospholipid biosynthesis</keyword>
<organism evidence="14 15">
    <name type="scientific">Owenia fusiformis</name>
    <name type="common">Polychaete worm</name>
    <dbReference type="NCBI Taxonomy" id="6347"/>
    <lineage>
        <taxon>Eukaryota</taxon>
        <taxon>Metazoa</taxon>
        <taxon>Spiralia</taxon>
        <taxon>Lophotrochozoa</taxon>
        <taxon>Annelida</taxon>
        <taxon>Polychaeta</taxon>
        <taxon>Sedentaria</taxon>
        <taxon>Canalipalpata</taxon>
        <taxon>Sabellida</taxon>
        <taxon>Oweniida</taxon>
        <taxon>Oweniidae</taxon>
        <taxon>Owenia</taxon>
    </lineage>
</organism>
<evidence type="ECO:0000256" key="12">
    <source>
        <dbReference type="RuleBase" id="RU368094"/>
    </source>
</evidence>
<dbReference type="GO" id="GO:0006659">
    <property type="term" value="P:phosphatidylserine biosynthetic process"/>
    <property type="evidence" value="ECO:0007669"/>
    <property type="project" value="UniProtKB-UniRule"/>
</dbReference>
<dbReference type="PANTHER" id="PTHR15362">
    <property type="entry name" value="PHOSPHATIDYLINOSITOL SYNTHASE"/>
    <property type="match status" value="1"/>
</dbReference>
<evidence type="ECO:0000256" key="11">
    <source>
        <dbReference type="ARBA" id="ARBA00023264"/>
    </source>
</evidence>
<comment type="function">
    <text evidence="12">Catalyzes a base-exchange reaction in which the polar head group of phosphatidylethanolamine (PE) is replaced by L-serine.</text>
</comment>
<keyword evidence="9 12" id="KW-0443">Lipid metabolism</keyword>
<feature type="transmembrane region" description="Helical" evidence="12">
    <location>
        <begin position="188"/>
        <end position="208"/>
    </location>
</feature>
<dbReference type="GO" id="GO:0005789">
    <property type="term" value="C:endoplasmic reticulum membrane"/>
    <property type="evidence" value="ECO:0007669"/>
    <property type="project" value="UniProtKB-SubCell"/>
</dbReference>
<keyword evidence="5 12" id="KW-0808">Transferase</keyword>
<reference evidence="14" key="1">
    <citation type="submission" date="2022-03" db="EMBL/GenBank/DDBJ databases">
        <authorList>
            <person name="Martin C."/>
        </authorList>
    </citation>
    <scope>NUCLEOTIDE SEQUENCE</scope>
</reference>
<dbReference type="InterPro" id="IPR004277">
    <property type="entry name" value="PSS"/>
</dbReference>
<evidence type="ECO:0000256" key="4">
    <source>
        <dbReference type="ARBA" id="ARBA00008671"/>
    </source>
</evidence>
<feature type="transmembrane region" description="Helical" evidence="12">
    <location>
        <begin position="320"/>
        <end position="342"/>
    </location>
</feature>
<evidence type="ECO:0000256" key="9">
    <source>
        <dbReference type="ARBA" id="ARBA00023098"/>
    </source>
</evidence>
<keyword evidence="11 12" id="KW-1208">Phospholipid metabolism</keyword>
<evidence type="ECO:0000256" key="1">
    <source>
        <dbReference type="ARBA" id="ARBA00004477"/>
    </source>
</evidence>
<evidence type="ECO:0000313" key="15">
    <source>
        <dbReference type="Proteomes" id="UP000749559"/>
    </source>
</evidence>